<organism evidence="2 3">
    <name type="scientific">Sphingomonas ursincola</name>
    <dbReference type="NCBI Taxonomy" id="56361"/>
    <lineage>
        <taxon>Bacteria</taxon>
        <taxon>Pseudomonadati</taxon>
        <taxon>Pseudomonadota</taxon>
        <taxon>Alphaproteobacteria</taxon>
        <taxon>Sphingomonadales</taxon>
        <taxon>Sphingomonadaceae</taxon>
        <taxon>Sphingomonas</taxon>
    </lineage>
</organism>
<evidence type="ECO:0000313" key="2">
    <source>
        <dbReference type="EMBL" id="MBA1375887.1"/>
    </source>
</evidence>
<dbReference type="InterPro" id="IPR032710">
    <property type="entry name" value="NTF2-like_dom_sf"/>
</dbReference>
<dbReference type="EMBL" id="VDES01000003">
    <property type="protein sequence ID" value="MBA1375887.1"/>
    <property type="molecule type" value="Genomic_DNA"/>
</dbReference>
<dbReference type="Pfam" id="PF12680">
    <property type="entry name" value="SnoaL_2"/>
    <property type="match status" value="1"/>
</dbReference>
<evidence type="ECO:0000259" key="1">
    <source>
        <dbReference type="Pfam" id="PF12680"/>
    </source>
</evidence>
<protein>
    <submittedName>
        <fullName evidence="2">Nuclear transport factor 2 family protein</fullName>
    </submittedName>
</protein>
<reference evidence="2 3" key="1">
    <citation type="journal article" date="1994" name="Int. J. Syst. Bacteriol.">
        <title>Phylogenetic positions of novel aerobic, bacteriochlorophyll a-containing bacteria and description of Roseococcus thiosulfatophilus gen. nov., sp. nov., Erythromicrobium ramosum gen. nov., sp. nov., and Erythrobacter litoralis sp. nov.</title>
        <authorList>
            <person name="Yurkov V."/>
            <person name="Stackebrandt E."/>
            <person name="Holmes A."/>
            <person name="Fuerst J.A."/>
            <person name="Hugenholtz P."/>
            <person name="Golecki J."/>
            <person name="Gad'on N."/>
            <person name="Gorlenko V.M."/>
            <person name="Kompantseva E.I."/>
            <person name="Drews G."/>
        </authorList>
    </citation>
    <scope>NUCLEOTIDE SEQUENCE [LARGE SCALE GENOMIC DNA]</scope>
    <source>
        <strain evidence="2 3">KR-99</strain>
    </source>
</reference>
<gene>
    <name evidence="2" type="ORF">FG486_16200</name>
</gene>
<dbReference type="AlphaFoldDB" id="A0A7V8RGB7"/>
<evidence type="ECO:0000313" key="3">
    <source>
        <dbReference type="Proteomes" id="UP000589292"/>
    </source>
</evidence>
<proteinExistence type="predicted"/>
<accession>A0A7V8RGB7</accession>
<feature type="domain" description="SnoaL-like" evidence="1">
    <location>
        <begin position="22"/>
        <end position="121"/>
    </location>
</feature>
<name>A0A7V8RGB7_9SPHN</name>
<dbReference type="SUPFAM" id="SSF54427">
    <property type="entry name" value="NTF2-like"/>
    <property type="match status" value="1"/>
</dbReference>
<sequence length="134" mass="14764">MITTSLRVNELGVSATEWYIGEYLAAMDALDVGRYSNFLADGVSVQFNNAPAVEGKAAVTAMLAEYWQSFAAIEHEPLNIYGSDDHFMLEALNHYVRHDGRKVTTRAVALTDRDAQGKVTSVRIYADASPVFES</sequence>
<dbReference type="Proteomes" id="UP000589292">
    <property type="component" value="Unassembled WGS sequence"/>
</dbReference>
<comment type="caution">
    <text evidence="2">The sequence shown here is derived from an EMBL/GenBank/DDBJ whole genome shotgun (WGS) entry which is preliminary data.</text>
</comment>
<keyword evidence="3" id="KW-1185">Reference proteome</keyword>
<dbReference type="RefSeq" id="WP_181268294.1">
    <property type="nucleotide sequence ID" value="NZ_BAAAGB010000001.1"/>
</dbReference>
<dbReference type="InterPro" id="IPR037401">
    <property type="entry name" value="SnoaL-like"/>
</dbReference>
<dbReference type="Gene3D" id="3.10.450.50">
    <property type="match status" value="1"/>
</dbReference>